<dbReference type="PROSITE" id="PS00583">
    <property type="entry name" value="PFKB_KINASES_1"/>
    <property type="match status" value="1"/>
</dbReference>
<organism evidence="10 11">
    <name type="scientific">Gluconacetobacter sacchari</name>
    <dbReference type="NCBI Taxonomy" id="92759"/>
    <lineage>
        <taxon>Bacteria</taxon>
        <taxon>Pseudomonadati</taxon>
        <taxon>Pseudomonadota</taxon>
        <taxon>Alphaproteobacteria</taxon>
        <taxon>Acetobacterales</taxon>
        <taxon>Acetobacteraceae</taxon>
        <taxon>Gluconacetobacter</taxon>
    </lineage>
</organism>
<dbReference type="InterPro" id="IPR011611">
    <property type="entry name" value="PfkB_dom"/>
</dbReference>
<proteinExistence type="inferred from homology"/>
<keyword evidence="2 7" id="KW-0808">Transferase</keyword>
<evidence type="ECO:0000256" key="8">
    <source>
        <dbReference type="RuleBase" id="RU369061"/>
    </source>
</evidence>
<dbReference type="Pfam" id="PF00294">
    <property type="entry name" value="PfkB"/>
    <property type="match status" value="1"/>
</dbReference>
<evidence type="ECO:0000256" key="6">
    <source>
        <dbReference type="ARBA" id="ARBA00047745"/>
    </source>
</evidence>
<name>A0A7W4IB41_9PROT</name>
<dbReference type="GO" id="GO:0008662">
    <property type="term" value="F:1-phosphofructokinase activity"/>
    <property type="evidence" value="ECO:0007669"/>
    <property type="project" value="UniProtKB-UniRule"/>
</dbReference>
<dbReference type="PIRSF" id="PIRSF000535">
    <property type="entry name" value="1PFK/6PFK/LacC"/>
    <property type="match status" value="1"/>
</dbReference>
<dbReference type="InterPro" id="IPR002173">
    <property type="entry name" value="Carboh/pur_kinase_PfkB_CS"/>
</dbReference>
<protein>
    <recommendedName>
        <fullName evidence="7">Phosphofructokinase</fullName>
    </recommendedName>
</protein>
<dbReference type="PANTHER" id="PTHR46566">
    <property type="entry name" value="1-PHOSPHOFRUCTOKINASE-RELATED"/>
    <property type="match status" value="1"/>
</dbReference>
<dbReference type="CDD" id="cd01164">
    <property type="entry name" value="FruK_PfkB_like"/>
    <property type="match status" value="1"/>
</dbReference>
<evidence type="ECO:0000259" key="9">
    <source>
        <dbReference type="Pfam" id="PF00294"/>
    </source>
</evidence>
<evidence type="ECO:0000256" key="3">
    <source>
        <dbReference type="ARBA" id="ARBA00022741"/>
    </source>
</evidence>
<dbReference type="Gene3D" id="3.40.1190.20">
    <property type="match status" value="1"/>
</dbReference>
<evidence type="ECO:0000256" key="1">
    <source>
        <dbReference type="ARBA" id="ARBA00010688"/>
    </source>
</evidence>
<dbReference type="GO" id="GO:0016052">
    <property type="term" value="P:carbohydrate catabolic process"/>
    <property type="evidence" value="ECO:0007669"/>
    <property type="project" value="UniProtKB-ARBA"/>
</dbReference>
<dbReference type="NCBIfam" id="TIGR03828">
    <property type="entry name" value="pfkB"/>
    <property type="match status" value="1"/>
</dbReference>
<dbReference type="PANTHER" id="PTHR46566:SF5">
    <property type="entry name" value="1-PHOSPHOFRUCTOKINASE"/>
    <property type="match status" value="1"/>
</dbReference>
<dbReference type="GO" id="GO:0005524">
    <property type="term" value="F:ATP binding"/>
    <property type="evidence" value="ECO:0007669"/>
    <property type="project" value="UniProtKB-UniRule"/>
</dbReference>
<dbReference type="GO" id="GO:0044281">
    <property type="term" value="P:small molecule metabolic process"/>
    <property type="evidence" value="ECO:0007669"/>
    <property type="project" value="UniProtKB-ARBA"/>
</dbReference>
<dbReference type="InterPro" id="IPR017583">
    <property type="entry name" value="Tagatose/fructose_Pkinase"/>
</dbReference>
<evidence type="ECO:0000313" key="10">
    <source>
        <dbReference type="EMBL" id="MBB2159610.1"/>
    </source>
</evidence>
<comment type="catalytic activity">
    <reaction evidence="6 8">
        <text>beta-D-fructose 1-phosphate + ATP = beta-D-fructose 1,6-bisphosphate + ADP + H(+)</text>
        <dbReference type="Rhea" id="RHEA:14213"/>
        <dbReference type="ChEBI" id="CHEBI:15378"/>
        <dbReference type="ChEBI" id="CHEBI:30616"/>
        <dbReference type="ChEBI" id="CHEBI:32966"/>
        <dbReference type="ChEBI" id="CHEBI:138881"/>
        <dbReference type="ChEBI" id="CHEBI:456216"/>
        <dbReference type="EC" id="2.7.1.56"/>
    </reaction>
</comment>
<accession>A0A7W4IB41</accession>
<feature type="domain" description="Carbohydrate kinase PfkB" evidence="9">
    <location>
        <begin position="11"/>
        <end position="284"/>
    </location>
</feature>
<keyword evidence="3 8" id="KW-0547">Nucleotide-binding</keyword>
<dbReference type="EMBL" id="JABEQJ010000005">
    <property type="protein sequence ID" value="MBB2159610.1"/>
    <property type="molecule type" value="Genomic_DNA"/>
</dbReference>
<dbReference type="AlphaFoldDB" id="A0A7W4IB41"/>
<dbReference type="NCBIfam" id="TIGR03168">
    <property type="entry name" value="1-PFK"/>
    <property type="match status" value="1"/>
</dbReference>
<dbReference type="PROSITE" id="PS00584">
    <property type="entry name" value="PFKB_KINASES_2"/>
    <property type="match status" value="1"/>
</dbReference>
<reference evidence="10 11" key="1">
    <citation type="submission" date="2020-04" db="EMBL/GenBank/DDBJ databases">
        <title>Description of novel Gluconacetobacter.</title>
        <authorList>
            <person name="Sombolestani A."/>
        </authorList>
    </citation>
    <scope>NUCLEOTIDE SEQUENCE [LARGE SCALE GENOMIC DNA]</scope>
    <source>
        <strain evidence="10 11">LMG 19747</strain>
    </source>
</reference>
<sequence length="324" mass="33327">MVMRIATVSFNPAIDQTITVDHLTPGEVHRARAVRQNAGGKGVNVASCLADWGIAVTAFGLLGRDNAESFQALCAEKQIVDRFLRIPGATRVNLKIVDDRDTTDINMDGATVDAVAVERQSAQIEDFAGSDSLIVLSGSLPPGCPPDLYAGLIARLRKKGARVLLDTSGTPLMLALQGDTPPDIVKPNLRELADWAGEPVATADDAQRVAARLLARGVDLVVVSMGADGALFLSGTTALTARLRAESVTSTVGAGDSMVAGLVAALSDGLALPDIARLSTAFAVGKLGLAGPNLPGRDAVRALMGKVTIATAGRTEAGGAGETT</sequence>
<evidence type="ECO:0000313" key="11">
    <source>
        <dbReference type="Proteomes" id="UP000589085"/>
    </source>
</evidence>
<keyword evidence="5 8" id="KW-0067">ATP-binding</keyword>
<comment type="caution">
    <text evidence="10">The sequence shown here is derived from an EMBL/GenBank/DDBJ whole genome shotgun (WGS) entry which is preliminary data.</text>
</comment>
<dbReference type="SUPFAM" id="SSF53613">
    <property type="entry name" value="Ribokinase-like"/>
    <property type="match status" value="1"/>
</dbReference>
<comment type="similarity">
    <text evidence="1 7 8">Belongs to the carbohydrate kinase PfkB family.</text>
</comment>
<dbReference type="GO" id="GO:0005829">
    <property type="term" value="C:cytosol"/>
    <property type="evidence" value="ECO:0007669"/>
    <property type="project" value="TreeGrafter"/>
</dbReference>
<evidence type="ECO:0000256" key="5">
    <source>
        <dbReference type="ARBA" id="ARBA00022840"/>
    </source>
</evidence>
<comment type="function">
    <text evidence="8">Catalyzes the ATP-dependent phosphorylation of fructose-l-phosphate to fructose-l,6-bisphosphate.</text>
</comment>
<dbReference type="FunFam" id="3.40.1190.20:FF:000001">
    <property type="entry name" value="Phosphofructokinase"/>
    <property type="match status" value="1"/>
</dbReference>
<evidence type="ECO:0000256" key="2">
    <source>
        <dbReference type="ARBA" id="ARBA00022679"/>
    </source>
</evidence>
<evidence type="ECO:0000256" key="4">
    <source>
        <dbReference type="ARBA" id="ARBA00022777"/>
    </source>
</evidence>
<gene>
    <name evidence="10" type="primary">pfkB</name>
    <name evidence="10" type="ORF">HLH48_05390</name>
</gene>
<dbReference type="Proteomes" id="UP000589085">
    <property type="component" value="Unassembled WGS sequence"/>
</dbReference>
<dbReference type="InterPro" id="IPR029056">
    <property type="entry name" value="Ribokinase-like"/>
</dbReference>
<evidence type="ECO:0000256" key="7">
    <source>
        <dbReference type="PIRNR" id="PIRNR000535"/>
    </source>
</evidence>
<keyword evidence="4 8" id="KW-0418">Kinase</keyword>
<dbReference type="InterPro" id="IPR022463">
    <property type="entry name" value="1-PFruKinase"/>
</dbReference>